<dbReference type="SUPFAM" id="SSF57850">
    <property type="entry name" value="RING/U-box"/>
    <property type="match status" value="1"/>
</dbReference>
<evidence type="ECO:0000256" key="3">
    <source>
        <dbReference type="ARBA" id="ARBA00022737"/>
    </source>
</evidence>
<dbReference type="GO" id="GO:0008270">
    <property type="term" value="F:zinc ion binding"/>
    <property type="evidence" value="ECO:0007669"/>
    <property type="project" value="UniProtKB-KW"/>
</dbReference>
<keyword evidence="10" id="KW-0862">Zinc</keyword>
<organism evidence="14 15">
    <name type="scientific">Aspergillus luchuensis (strain CBS 106.47)</name>
    <dbReference type="NCBI Taxonomy" id="1137211"/>
    <lineage>
        <taxon>Eukaryota</taxon>
        <taxon>Fungi</taxon>
        <taxon>Dikarya</taxon>
        <taxon>Ascomycota</taxon>
        <taxon>Pezizomycotina</taxon>
        <taxon>Eurotiomycetes</taxon>
        <taxon>Eurotiomycetidae</taxon>
        <taxon>Eurotiales</taxon>
        <taxon>Aspergillaceae</taxon>
        <taxon>Aspergillus</taxon>
        <taxon>Aspergillus subgen. Circumdati</taxon>
    </lineage>
</organism>
<feature type="compositionally biased region" description="Polar residues" evidence="12">
    <location>
        <begin position="743"/>
        <end position="760"/>
    </location>
</feature>
<feature type="repeat" description="WD" evidence="11">
    <location>
        <begin position="1169"/>
        <end position="1210"/>
    </location>
</feature>
<dbReference type="SUPFAM" id="SSF50978">
    <property type="entry name" value="WD40 repeat-like"/>
    <property type="match status" value="1"/>
</dbReference>
<dbReference type="PROSITE" id="PS50082">
    <property type="entry name" value="WD_REPEATS_2"/>
    <property type="match status" value="7"/>
</dbReference>
<dbReference type="InterPro" id="IPR015943">
    <property type="entry name" value="WD40/YVTN_repeat-like_dom_sf"/>
</dbReference>
<dbReference type="InterPro" id="IPR056437">
    <property type="entry name" value="Znf-C2H2_ZNF598/HEL2"/>
</dbReference>
<feature type="compositionally biased region" description="Low complexity" evidence="12">
    <location>
        <begin position="1"/>
        <end position="12"/>
    </location>
</feature>
<proteinExistence type="inferred from homology"/>
<dbReference type="CDD" id="cd00200">
    <property type="entry name" value="WD40"/>
    <property type="match status" value="1"/>
</dbReference>
<dbReference type="InterPro" id="IPR001680">
    <property type="entry name" value="WD40_rpt"/>
</dbReference>
<dbReference type="SMART" id="SM00355">
    <property type="entry name" value="ZnF_C2H2"/>
    <property type="match status" value="4"/>
</dbReference>
<dbReference type="InterPro" id="IPR013087">
    <property type="entry name" value="Znf_C2H2_type"/>
</dbReference>
<dbReference type="OrthoDB" id="10267436at2759"/>
<feature type="compositionally biased region" description="Polar residues" evidence="12">
    <location>
        <begin position="73"/>
        <end position="95"/>
    </location>
</feature>
<name>A0A1M3U0G9_ASPLC</name>
<dbReference type="Pfam" id="PF23202">
    <property type="entry name" value="PAH_ZNF598"/>
    <property type="match status" value="1"/>
</dbReference>
<keyword evidence="2 11" id="KW-0853">WD repeat</keyword>
<evidence type="ECO:0000256" key="11">
    <source>
        <dbReference type="PROSITE-ProRule" id="PRU00221"/>
    </source>
</evidence>
<dbReference type="PROSITE" id="PS50089">
    <property type="entry name" value="ZF_RING_2"/>
    <property type="match status" value="1"/>
</dbReference>
<reference evidence="15" key="1">
    <citation type="journal article" date="2017" name="Genome Biol.">
        <title>Comparative genomics reveals high biological diversity and specific adaptations in the industrially and medically important fungal genus Aspergillus.</title>
        <authorList>
            <person name="de Vries R.P."/>
            <person name="Riley R."/>
            <person name="Wiebenga A."/>
            <person name="Aguilar-Osorio G."/>
            <person name="Amillis S."/>
            <person name="Uchima C.A."/>
            <person name="Anderluh G."/>
            <person name="Asadollahi M."/>
            <person name="Askin M."/>
            <person name="Barry K."/>
            <person name="Battaglia E."/>
            <person name="Bayram O."/>
            <person name="Benocci T."/>
            <person name="Braus-Stromeyer S.A."/>
            <person name="Caldana C."/>
            <person name="Canovas D."/>
            <person name="Cerqueira G.C."/>
            <person name="Chen F."/>
            <person name="Chen W."/>
            <person name="Choi C."/>
            <person name="Clum A."/>
            <person name="Dos Santos R.A."/>
            <person name="Damasio A.R."/>
            <person name="Diallinas G."/>
            <person name="Emri T."/>
            <person name="Fekete E."/>
            <person name="Flipphi M."/>
            <person name="Freyberg S."/>
            <person name="Gallo A."/>
            <person name="Gournas C."/>
            <person name="Habgood R."/>
            <person name="Hainaut M."/>
            <person name="Harispe M.L."/>
            <person name="Henrissat B."/>
            <person name="Hilden K.S."/>
            <person name="Hope R."/>
            <person name="Hossain A."/>
            <person name="Karabika E."/>
            <person name="Karaffa L."/>
            <person name="Karanyi Z."/>
            <person name="Krasevec N."/>
            <person name="Kuo A."/>
            <person name="Kusch H."/>
            <person name="LaButti K."/>
            <person name="Lagendijk E.L."/>
            <person name="Lapidus A."/>
            <person name="Levasseur A."/>
            <person name="Lindquist E."/>
            <person name="Lipzen A."/>
            <person name="Logrieco A.F."/>
            <person name="MacCabe A."/>
            <person name="Maekelae M.R."/>
            <person name="Malavazi I."/>
            <person name="Melin P."/>
            <person name="Meyer V."/>
            <person name="Mielnichuk N."/>
            <person name="Miskei M."/>
            <person name="Molnar A.P."/>
            <person name="Mule G."/>
            <person name="Ngan C.Y."/>
            <person name="Orejas M."/>
            <person name="Orosz E."/>
            <person name="Ouedraogo J.P."/>
            <person name="Overkamp K.M."/>
            <person name="Park H.-S."/>
            <person name="Perrone G."/>
            <person name="Piumi F."/>
            <person name="Punt P.J."/>
            <person name="Ram A.F."/>
            <person name="Ramon A."/>
            <person name="Rauscher S."/>
            <person name="Record E."/>
            <person name="Riano-Pachon D.M."/>
            <person name="Robert V."/>
            <person name="Roehrig J."/>
            <person name="Ruller R."/>
            <person name="Salamov A."/>
            <person name="Salih N.S."/>
            <person name="Samson R.A."/>
            <person name="Sandor E."/>
            <person name="Sanguinetti M."/>
            <person name="Schuetze T."/>
            <person name="Sepcic K."/>
            <person name="Shelest E."/>
            <person name="Sherlock G."/>
            <person name="Sophianopoulou V."/>
            <person name="Squina F.M."/>
            <person name="Sun H."/>
            <person name="Susca A."/>
            <person name="Todd R.B."/>
            <person name="Tsang A."/>
            <person name="Unkles S.E."/>
            <person name="van de Wiele N."/>
            <person name="van Rossen-Uffink D."/>
            <person name="Oliveira J.V."/>
            <person name="Vesth T.C."/>
            <person name="Visser J."/>
            <person name="Yu J.-H."/>
            <person name="Zhou M."/>
            <person name="Andersen M.R."/>
            <person name="Archer D.B."/>
            <person name="Baker S.E."/>
            <person name="Benoit I."/>
            <person name="Brakhage A.A."/>
            <person name="Braus G.H."/>
            <person name="Fischer R."/>
            <person name="Frisvad J.C."/>
            <person name="Goldman G.H."/>
            <person name="Houbraken J."/>
            <person name="Oakley B."/>
            <person name="Pocsi I."/>
            <person name="Scazzocchio C."/>
            <person name="Seiboth B."/>
            <person name="vanKuyk P.A."/>
            <person name="Wortman J."/>
            <person name="Dyer P.S."/>
            <person name="Grigoriev I.V."/>
        </authorList>
    </citation>
    <scope>NUCLEOTIDE SEQUENCE [LARGE SCALE GENOMIC DNA]</scope>
    <source>
        <strain evidence="15">CBS 106.47</strain>
    </source>
</reference>
<evidence type="ECO:0000256" key="5">
    <source>
        <dbReference type="ARBA" id="ARBA00035113"/>
    </source>
</evidence>
<dbReference type="Gene3D" id="3.30.40.10">
    <property type="entry name" value="Zinc/RING finger domain, C3HC4 (zinc finger)"/>
    <property type="match status" value="1"/>
</dbReference>
<feature type="repeat" description="WD" evidence="11">
    <location>
        <begin position="998"/>
        <end position="1045"/>
    </location>
</feature>
<feature type="region of interest" description="Disordered" evidence="12">
    <location>
        <begin position="621"/>
        <end position="679"/>
    </location>
</feature>
<dbReference type="Proteomes" id="UP000184063">
    <property type="component" value="Unassembled WGS sequence"/>
</dbReference>
<keyword evidence="10" id="KW-0863">Zinc-finger</keyword>
<feature type="region of interest" description="Disordered" evidence="12">
    <location>
        <begin position="383"/>
        <end position="421"/>
    </location>
</feature>
<evidence type="ECO:0000256" key="8">
    <source>
        <dbReference type="ARBA" id="ARBA00077034"/>
    </source>
</evidence>
<comment type="subcellular location">
    <subcellularLocation>
        <location evidence="1">Nucleus</location>
        <location evidence="1">Nucleolus</location>
    </subcellularLocation>
</comment>
<feature type="compositionally biased region" description="Low complexity" evidence="12">
    <location>
        <begin position="634"/>
        <end position="679"/>
    </location>
</feature>
<dbReference type="PANTHER" id="PTHR19848">
    <property type="entry name" value="WD40 REPEAT PROTEIN"/>
    <property type="match status" value="1"/>
</dbReference>
<dbReference type="Gene3D" id="2.130.10.10">
    <property type="entry name" value="YVTN repeat-like/Quinoprotein amine dehydrogenase"/>
    <property type="match status" value="1"/>
</dbReference>
<dbReference type="Pfam" id="PF25447">
    <property type="entry name" value="RING_ZNF598"/>
    <property type="match status" value="1"/>
</dbReference>
<evidence type="ECO:0000256" key="7">
    <source>
        <dbReference type="ARBA" id="ARBA00068030"/>
    </source>
</evidence>
<feature type="region of interest" description="Disordered" evidence="12">
    <location>
        <begin position="433"/>
        <end position="474"/>
    </location>
</feature>
<dbReference type="InterPro" id="IPR020472">
    <property type="entry name" value="WD40_PAC1"/>
</dbReference>
<dbReference type="PRINTS" id="PR00320">
    <property type="entry name" value="GPROTEINBRPT"/>
</dbReference>
<keyword evidence="10" id="KW-0479">Metal-binding</keyword>
<evidence type="ECO:0000313" key="15">
    <source>
        <dbReference type="Proteomes" id="UP000184063"/>
    </source>
</evidence>
<feature type="repeat" description="WD" evidence="11">
    <location>
        <begin position="1211"/>
        <end position="1252"/>
    </location>
</feature>
<dbReference type="PANTHER" id="PTHR19848:SF0">
    <property type="entry name" value="NOTCHLESS PROTEIN HOMOLOG 1"/>
    <property type="match status" value="1"/>
</dbReference>
<feature type="repeat" description="WD" evidence="11">
    <location>
        <begin position="1253"/>
        <end position="1286"/>
    </location>
</feature>
<dbReference type="InterPro" id="IPR041888">
    <property type="entry name" value="RING-HC_ZNF598/HEL2"/>
</dbReference>
<evidence type="ECO:0000256" key="2">
    <source>
        <dbReference type="ARBA" id="ARBA00022574"/>
    </source>
</evidence>
<evidence type="ECO:0000256" key="4">
    <source>
        <dbReference type="ARBA" id="ARBA00023242"/>
    </source>
</evidence>
<evidence type="ECO:0000256" key="12">
    <source>
        <dbReference type="SAM" id="MobiDB-lite"/>
    </source>
</evidence>
<dbReference type="VEuPathDB" id="FungiDB:ASPFODRAFT_177299"/>
<dbReference type="SMART" id="SM00320">
    <property type="entry name" value="WD40"/>
    <property type="match status" value="8"/>
</dbReference>
<feature type="region of interest" description="Disordered" evidence="12">
    <location>
        <begin position="736"/>
        <end position="798"/>
    </location>
</feature>
<dbReference type="InterPro" id="IPR057634">
    <property type="entry name" value="PAH_ZNF598/HEL2"/>
</dbReference>
<comment type="similarity">
    <text evidence="5">Belongs to the ZNF598/HEL2 family.</text>
</comment>
<dbReference type="InterPro" id="IPR013083">
    <property type="entry name" value="Znf_RING/FYVE/PHD"/>
</dbReference>
<evidence type="ECO:0000259" key="13">
    <source>
        <dbReference type="PROSITE" id="PS50089"/>
    </source>
</evidence>
<dbReference type="CDD" id="cd16615">
    <property type="entry name" value="RING-HC_ZNF598"/>
    <property type="match status" value="1"/>
</dbReference>
<evidence type="ECO:0000256" key="6">
    <source>
        <dbReference type="ARBA" id="ARBA00061016"/>
    </source>
</evidence>
<dbReference type="PROSITE" id="PS00028">
    <property type="entry name" value="ZINC_FINGER_C2H2_1"/>
    <property type="match status" value="1"/>
</dbReference>
<dbReference type="Pfam" id="PF08154">
    <property type="entry name" value="NLE"/>
    <property type="match status" value="1"/>
</dbReference>
<dbReference type="EMBL" id="KV878236">
    <property type="protein sequence ID" value="OJZ92442.1"/>
    <property type="molecule type" value="Genomic_DNA"/>
</dbReference>
<feature type="repeat" description="WD" evidence="11">
    <location>
        <begin position="912"/>
        <end position="954"/>
    </location>
</feature>
<feature type="compositionally biased region" description="Polar residues" evidence="12">
    <location>
        <begin position="433"/>
        <end position="453"/>
    </location>
</feature>
<evidence type="ECO:0000256" key="10">
    <source>
        <dbReference type="PROSITE-ProRule" id="PRU00175"/>
    </source>
</evidence>
<evidence type="ECO:0000256" key="1">
    <source>
        <dbReference type="ARBA" id="ARBA00004604"/>
    </source>
</evidence>
<dbReference type="Pfam" id="PF00400">
    <property type="entry name" value="WD40"/>
    <property type="match status" value="7"/>
</dbReference>
<dbReference type="GO" id="GO:0005730">
    <property type="term" value="C:nucleolus"/>
    <property type="evidence" value="ECO:0007669"/>
    <property type="project" value="UniProtKB-SubCell"/>
</dbReference>
<sequence>MSESQPAQAPGAQGQGRGGRRRGRGGGFGAARQPGQTDGHHHHSHDGAGRGARSRGQGPRRGGGGGGRDKQNRSGNKSEASTEGGQGGANVQTVSEGKGKQPVTTEESDDDDDGEICFICASKVDHTSVSPCNHRTCHICALRLRALYKNKACAHCRTESSYVIFTDDHAKRYEDFKDSDFSQMDENLGIKYENNDIFEDTVLLLRYNCPDRGCDVACLGWPDLHRHVKSKHGRVMCDLCTRNKKVFTHEHELFTNAELRKHEKHGDDVPGAIDQSGFRGHPECGFCRQRFYGDDELYAHCRDRHERCHICDRRSGGRQQQYYIDYNALEDHFQKDHFLCLDRECLEKKFVVFESQMDLKAHQLECHPNGLSKDARRDARTVDLSTFDYRTPYQPQRQRRGAGRGRDPNAEPLPVSSAQPLRRDEVAYQRQMAIQSAQSVSTRSFGGQLTRNDTQPVRAPARPTPAQTPPASTPVAEMENLNLSADSASVTPQEKARRLRHAAVVERASNLLGNDQNKLKEFRARVSSYRTSSISATELIDAFFSLFDTSSTELGKLLKELAEIYEDEGKRNALLKAWNDWRAINEDYPALPGPGGMLPGMSPGTVNGSGVGGKRVLRLKSSTAQSSRSYVGRSGAMPSSSTSSSAANPFPPLSSTTARSTPRTSKPAATTPWGAAAAAAAPSAPTSAFSSAASSRSASRAPARPVNATSSEAFPALPAAPKPNVLMAGLTRGTVRWEDRNKPTANAWASRNDAGASSSNAEEDFPDGTMATLLPPPSKRQRTETAERARQQQEIQSIPENLGSIRVQFFDQATGSATGPAVSVPVADASVKNLETLLNTLQGNEEDERVPYRFTYQSDGKDKNDQTIDILSDLYHSLLKPGLKTTEDTVHLYFTPQAVFRVKAVSRCSASIAGHGEAILATSFSPVNSSTMVTGSGDSTARVWDCDTGTPLHTLKGHTSWVLAVSYSPNGAMIATGSMDNTVRFWDAKKGTPLGAPLKGHAKWITSLAWEPYHLQQPGRPRLASASKDSTVRIWDVVSKRIDTVLTGHKGSVTCVRWGGTGNIYTASHDKTIKVWNAQNGTLIQTLSAHAHRVNHLALSTDFVLRTAYHDHTGKVPQADAEKIAAAKQRFEQAATINNKIVEKLVSASDDFTMYLWEPGNSSKPVARLLGHQKEVNHVTFSPDMAYIASAGFDNHVKLWNARDGKFITTLRGHVGAVYQCCFSADSRLLVSSSKDTTLKVWNVRTGKLQEDLPGHKDEVFAVDWSPDGQKVGSGGKDKAVRIWRN</sequence>
<dbReference type="PROSITE" id="PS50294">
    <property type="entry name" value="WD_REPEATS_REGION"/>
    <property type="match status" value="7"/>
</dbReference>
<dbReference type="PROSITE" id="PS00678">
    <property type="entry name" value="WD_REPEATS_1"/>
    <property type="match status" value="4"/>
</dbReference>
<evidence type="ECO:0000256" key="9">
    <source>
        <dbReference type="ARBA" id="ARBA00080836"/>
    </source>
</evidence>
<dbReference type="InterPro" id="IPR012972">
    <property type="entry name" value="NLE"/>
</dbReference>
<dbReference type="GO" id="GO:0000027">
    <property type="term" value="P:ribosomal large subunit assembly"/>
    <property type="evidence" value="ECO:0007669"/>
    <property type="project" value="TreeGrafter"/>
</dbReference>
<dbReference type="FunFam" id="2.130.10.10:FF:000092">
    <property type="entry name" value="notchless protein homolog"/>
    <property type="match status" value="1"/>
</dbReference>
<accession>A0A1M3U0G9</accession>
<keyword evidence="4" id="KW-0539">Nucleus</keyword>
<gene>
    <name evidence="14" type="ORF">ASPFODRAFT_177299</name>
</gene>
<protein>
    <recommendedName>
        <fullName evidence="7">Ribosome assembly protein 4</fullName>
    </recommendedName>
    <alternativeName>
        <fullName evidence="9">Notchless protein homolog 1</fullName>
    </alternativeName>
    <alternativeName>
        <fullName evidence="8">Ribosome biogenesis factor RSA4</fullName>
    </alternativeName>
</protein>
<feature type="region of interest" description="Disordered" evidence="12">
    <location>
        <begin position="1"/>
        <end position="111"/>
    </location>
</feature>
<feature type="compositionally biased region" description="Basic and acidic residues" evidence="12">
    <location>
        <begin position="781"/>
        <end position="791"/>
    </location>
</feature>
<evidence type="ECO:0000313" key="14">
    <source>
        <dbReference type="EMBL" id="OJZ92442.1"/>
    </source>
</evidence>
<feature type="repeat" description="WD" evidence="11">
    <location>
        <begin position="955"/>
        <end position="996"/>
    </location>
</feature>
<feature type="repeat" description="WD" evidence="11">
    <location>
        <begin position="1046"/>
        <end position="1086"/>
    </location>
</feature>
<comment type="similarity">
    <text evidence="6">Belongs to the NLE1/RSA4 family.</text>
</comment>
<keyword evidence="3" id="KW-0677">Repeat</keyword>
<feature type="compositionally biased region" description="Pro residues" evidence="12">
    <location>
        <begin position="462"/>
        <end position="472"/>
    </location>
</feature>
<dbReference type="InterPro" id="IPR001841">
    <property type="entry name" value="Znf_RING"/>
</dbReference>
<dbReference type="InterPro" id="IPR036322">
    <property type="entry name" value="WD40_repeat_dom_sf"/>
</dbReference>
<dbReference type="InterPro" id="IPR019775">
    <property type="entry name" value="WD40_repeat_CS"/>
</dbReference>
<dbReference type="Pfam" id="PF23230">
    <property type="entry name" value="zf-C2H2_13"/>
    <property type="match status" value="1"/>
</dbReference>
<feature type="domain" description="RING-type" evidence="13">
    <location>
        <begin position="117"/>
        <end position="157"/>
    </location>
</feature>